<keyword evidence="1" id="KW-0547">Nucleotide-binding</keyword>
<feature type="binding site" evidence="1">
    <location>
        <position position="374"/>
    </location>
    <ligand>
        <name>ATP</name>
        <dbReference type="ChEBI" id="CHEBI:30616"/>
    </ligand>
</feature>
<dbReference type="InterPro" id="IPR011009">
    <property type="entry name" value="Kinase-like_dom_sf"/>
</dbReference>
<keyword evidence="1" id="KW-0067">ATP-binding</keyword>
<dbReference type="GeneID" id="9614364"/>
<dbReference type="Gene3D" id="1.10.510.10">
    <property type="entry name" value="Transferase(Phosphotransferase) domain 1"/>
    <property type="match status" value="1"/>
</dbReference>
<dbReference type="SUPFAM" id="SSF56112">
    <property type="entry name" value="Protein kinase-like (PK-like)"/>
    <property type="match status" value="1"/>
</dbReference>
<dbReference type="InterPro" id="IPR052396">
    <property type="entry name" value="Meiotic_Drive_Suppr_Kinase"/>
</dbReference>
<evidence type="ECO:0000259" key="2">
    <source>
        <dbReference type="PROSITE" id="PS50011"/>
    </source>
</evidence>
<organism evidence="4">
    <name type="scientific">Volvox carteri f. nagariensis</name>
    <dbReference type="NCBI Taxonomy" id="3068"/>
    <lineage>
        <taxon>Eukaryota</taxon>
        <taxon>Viridiplantae</taxon>
        <taxon>Chlorophyta</taxon>
        <taxon>core chlorophytes</taxon>
        <taxon>Chlorophyceae</taxon>
        <taxon>CS clade</taxon>
        <taxon>Chlamydomonadales</taxon>
        <taxon>Volvocaceae</taxon>
        <taxon>Volvox</taxon>
    </lineage>
</organism>
<dbReference type="GO" id="GO:0005524">
    <property type="term" value="F:ATP binding"/>
    <property type="evidence" value="ECO:0007669"/>
    <property type="project" value="UniProtKB-UniRule"/>
</dbReference>
<dbReference type="PROSITE" id="PS00107">
    <property type="entry name" value="PROTEIN_KINASE_ATP"/>
    <property type="match status" value="1"/>
</dbReference>
<dbReference type="PROSITE" id="PS50011">
    <property type="entry name" value="PROTEIN_KINASE_DOM"/>
    <property type="match status" value="1"/>
</dbReference>
<dbReference type="InterPro" id="IPR008266">
    <property type="entry name" value="Tyr_kinase_AS"/>
</dbReference>
<dbReference type="EMBL" id="GL378625">
    <property type="protein sequence ID" value="EFJ39377.1"/>
    <property type="molecule type" value="Genomic_DNA"/>
</dbReference>
<evidence type="ECO:0000313" key="3">
    <source>
        <dbReference type="EMBL" id="EFJ39377.1"/>
    </source>
</evidence>
<sequence>MTARGAMMRMLPPINLRSSPRRSFSKTCGTRSRTFSAVKPWDGLLDELEMLKGQLDDNERRFIPVLLAGDQPTDQGFQAAADEAEVRAPMQAMAQLVNSVAASMHIQGRLKGGGSGRGISSTDYIIQLRHGDIGQQKQQQCNGPSWDVYGCIEVKGDWQFPLEAHHDVSCMPLGEINRLGLDKALQQCYGDMVMDEAPLGMVTRHNLALLLKRSPNVADKTLYVSPVIGLDKMLLALLFLLQQADLLEGMKKLLPREAVPITPGKGDNTQRELKRRQSLRLQEQRQVKQRSVLPGQGKVSKQGPGNGNHISLFSIKGKVPGGLKQLTLKHGSQVLLPLELCGFGDVGLTGRCVGYGCYGSVLQGTIGGVAAVIKLFEQKRQGAVEAFTHELAVYLRLGSSISSNSSSNLQGAPLVPRLLRYGMFAHSGALFLALTDEGDNLEAGAGRSTTVAGDAAASGSSGCSLRDAGISPKLRTAMLRALRVLHRAGVLHGDIRLSNFVMGRDGVVKLVDLGNAKVVGGLEAGSSSYQAAMEAEVQAVHAL</sequence>
<accession>D8ULM3</accession>
<dbReference type="InterPro" id="IPR017441">
    <property type="entry name" value="Protein_kinase_ATP_BS"/>
</dbReference>
<dbReference type="KEGG" id="vcn:VOLCADRAFT_101048"/>
<evidence type="ECO:0000256" key="1">
    <source>
        <dbReference type="PROSITE-ProRule" id="PRU10141"/>
    </source>
</evidence>
<reference evidence="3 4" key="1">
    <citation type="journal article" date="2010" name="Science">
        <title>Genomic analysis of organismal complexity in the multicellular green alga Volvox carteri.</title>
        <authorList>
            <person name="Prochnik S.E."/>
            <person name="Umen J."/>
            <person name="Nedelcu A.M."/>
            <person name="Hallmann A."/>
            <person name="Miller S.M."/>
            <person name="Nishii I."/>
            <person name="Ferris P."/>
            <person name="Kuo A."/>
            <person name="Mitros T."/>
            <person name="Fritz-Laylin L.K."/>
            <person name="Hellsten U."/>
            <person name="Chapman J."/>
            <person name="Simakov O."/>
            <person name="Rensing S.A."/>
            <person name="Terry A."/>
            <person name="Pangilinan J."/>
            <person name="Kapitonov V."/>
            <person name="Jurka J."/>
            <person name="Salamov A."/>
            <person name="Shapiro H."/>
            <person name="Schmutz J."/>
            <person name="Grimwood J."/>
            <person name="Lindquist E."/>
            <person name="Lucas S."/>
            <person name="Grigoriev I.V."/>
            <person name="Schmitt R."/>
            <person name="Kirk D."/>
            <person name="Rokhsar D.S."/>
        </authorList>
    </citation>
    <scope>NUCLEOTIDE SEQUENCE [LARGE SCALE GENOMIC DNA]</scope>
    <source>
        <strain evidence="4">f. Nagariensis / Eve</strain>
    </source>
</reference>
<keyword evidence="4" id="KW-1185">Reference proteome</keyword>
<dbReference type="PANTHER" id="PTHR37171:SF1">
    <property type="entry name" value="SERINE_THREONINE-PROTEIN KINASE YRZF-RELATED"/>
    <property type="match status" value="1"/>
</dbReference>
<gene>
    <name evidence="3" type="ORF">VOLCADRAFT_101048</name>
</gene>
<name>D8ULM3_VOLCA</name>
<dbReference type="PANTHER" id="PTHR37171">
    <property type="entry name" value="SERINE/THREONINE-PROTEIN KINASE YRZF-RELATED"/>
    <property type="match status" value="1"/>
</dbReference>
<dbReference type="Proteomes" id="UP000001058">
    <property type="component" value="Unassembled WGS sequence"/>
</dbReference>
<dbReference type="RefSeq" id="XP_002959559.1">
    <property type="nucleotide sequence ID" value="XM_002959513.1"/>
</dbReference>
<dbReference type="OrthoDB" id="549779at2759"/>
<dbReference type="InParanoid" id="D8ULM3"/>
<dbReference type="GO" id="GO:0004672">
    <property type="term" value="F:protein kinase activity"/>
    <property type="evidence" value="ECO:0007669"/>
    <property type="project" value="InterPro"/>
</dbReference>
<protein>
    <recommendedName>
        <fullName evidence="2">Protein kinase domain-containing protein</fullName>
    </recommendedName>
</protein>
<feature type="domain" description="Protein kinase" evidence="2">
    <location>
        <begin position="347"/>
        <end position="543"/>
    </location>
</feature>
<proteinExistence type="predicted"/>
<dbReference type="InterPro" id="IPR000719">
    <property type="entry name" value="Prot_kinase_dom"/>
</dbReference>
<dbReference type="PROSITE" id="PS00109">
    <property type="entry name" value="PROTEIN_KINASE_TYR"/>
    <property type="match status" value="1"/>
</dbReference>
<dbReference type="AlphaFoldDB" id="D8ULM3"/>
<dbReference type="STRING" id="3068.D8ULM3"/>
<evidence type="ECO:0000313" key="4">
    <source>
        <dbReference type="Proteomes" id="UP000001058"/>
    </source>
</evidence>